<feature type="transmembrane region" description="Helical" evidence="6">
    <location>
        <begin position="323"/>
        <end position="345"/>
    </location>
</feature>
<feature type="transmembrane region" description="Helical" evidence="6">
    <location>
        <begin position="262"/>
        <end position="281"/>
    </location>
</feature>
<feature type="domain" description="ABC-2 type transporter transmembrane" evidence="7">
    <location>
        <begin position="23"/>
        <end position="342"/>
    </location>
</feature>
<dbReference type="RefSeq" id="WP_338448021.1">
    <property type="nucleotide sequence ID" value="NZ_CP137640.1"/>
</dbReference>
<evidence type="ECO:0000256" key="6">
    <source>
        <dbReference type="SAM" id="Phobius"/>
    </source>
</evidence>
<sequence>MKNIFILTELYLKIFMKNRKSAVFLWLTPIFFLLGAALIGQQLLKEESFVQPFQVAIVNEDQTIETEFVVRELTESPHLNKLITTVEVDRNKAESYLRDNQIAAIIQIPKGFSRDVAKGKNTPVIVIGNGKRPLQSRLITYVMESAANYTSAAQSGINTIDHFMSEADFSKEDQKDQFKRNVLSFGLHVLGRGEIFAEIEQHYLFQENIWQYYAVSIFILLIMIWCFMSLFLIKNNLNRSIHFRLKGLGFTKLQLVFSRMMAGYLLVVCSSLVILLSILFWKGFKEWSLIAELTGATMLIAFVFLSLFVLIETMLVSEKIYPIFGILLIAAGAVIGGHFIPAVYFSERLLNLNEFSLNGWVLKWTFSLLEEYSIHSSAMLGLYLFLFSLGCSMISGLILYLREGKGVNHENLV</sequence>
<feature type="transmembrane region" description="Helical" evidence="6">
    <location>
        <begin position="287"/>
        <end position="311"/>
    </location>
</feature>
<evidence type="ECO:0000313" key="8">
    <source>
        <dbReference type="EMBL" id="WVX79088.1"/>
    </source>
</evidence>
<dbReference type="PANTHER" id="PTHR30294">
    <property type="entry name" value="MEMBRANE COMPONENT OF ABC TRANSPORTER YHHJ-RELATED"/>
    <property type="match status" value="1"/>
</dbReference>
<keyword evidence="3 6" id="KW-0812">Transmembrane</keyword>
<feature type="transmembrane region" description="Helical" evidence="6">
    <location>
        <begin position="380"/>
        <end position="401"/>
    </location>
</feature>
<dbReference type="Gene3D" id="3.40.1710.10">
    <property type="entry name" value="abc type-2 transporter like domain"/>
    <property type="match status" value="1"/>
</dbReference>
<evidence type="ECO:0000259" key="7">
    <source>
        <dbReference type="Pfam" id="PF12698"/>
    </source>
</evidence>
<dbReference type="InterPro" id="IPR051449">
    <property type="entry name" value="ABC-2_transporter_component"/>
</dbReference>
<accession>A0ABZ2C869</accession>
<dbReference type="Proteomes" id="UP001357223">
    <property type="component" value="Chromosome"/>
</dbReference>
<dbReference type="InterPro" id="IPR013525">
    <property type="entry name" value="ABC2_TM"/>
</dbReference>
<protein>
    <submittedName>
        <fullName evidence="8">ABC transporter permease</fullName>
    </submittedName>
</protein>
<evidence type="ECO:0000256" key="2">
    <source>
        <dbReference type="ARBA" id="ARBA00022475"/>
    </source>
</evidence>
<keyword evidence="9" id="KW-1185">Reference proteome</keyword>
<name>A0ABZ2C869_9BACI</name>
<evidence type="ECO:0000313" key="9">
    <source>
        <dbReference type="Proteomes" id="UP001357223"/>
    </source>
</evidence>
<evidence type="ECO:0000256" key="4">
    <source>
        <dbReference type="ARBA" id="ARBA00022989"/>
    </source>
</evidence>
<proteinExistence type="predicted"/>
<evidence type="ECO:0000256" key="1">
    <source>
        <dbReference type="ARBA" id="ARBA00004651"/>
    </source>
</evidence>
<organism evidence="8 9">
    <name type="scientific">Niallia oryzisoli</name>
    <dbReference type="NCBI Taxonomy" id="1737571"/>
    <lineage>
        <taxon>Bacteria</taxon>
        <taxon>Bacillati</taxon>
        <taxon>Bacillota</taxon>
        <taxon>Bacilli</taxon>
        <taxon>Bacillales</taxon>
        <taxon>Bacillaceae</taxon>
        <taxon>Niallia</taxon>
    </lineage>
</organism>
<keyword evidence="5 6" id="KW-0472">Membrane</keyword>
<feature type="transmembrane region" description="Helical" evidence="6">
    <location>
        <begin position="210"/>
        <end position="233"/>
    </location>
</feature>
<gene>
    <name evidence="8" type="ORF">R4Z09_17430</name>
</gene>
<keyword evidence="2" id="KW-1003">Cell membrane</keyword>
<evidence type="ECO:0000256" key="3">
    <source>
        <dbReference type="ARBA" id="ARBA00022692"/>
    </source>
</evidence>
<reference evidence="8 9" key="1">
    <citation type="submission" date="2023-10" db="EMBL/GenBank/DDBJ databases">
        <title>Niallia locisalis sp.nov. isolated from a salt pond sample.</title>
        <authorList>
            <person name="Li X.-J."/>
            <person name="Dong L."/>
        </authorList>
    </citation>
    <scope>NUCLEOTIDE SEQUENCE [LARGE SCALE GENOMIC DNA]</scope>
    <source>
        <strain evidence="8 9">DSM 29761</strain>
    </source>
</reference>
<comment type="subcellular location">
    <subcellularLocation>
        <location evidence="1">Cell membrane</location>
        <topology evidence="1">Multi-pass membrane protein</topology>
    </subcellularLocation>
</comment>
<keyword evidence="4 6" id="KW-1133">Transmembrane helix</keyword>
<dbReference type="PANTHER" id="PTHR30294:SF29">
    <property type="entry name" value="MULTIDRUG ABC TRANSPORTER PERMEASE YBHS-RELATED"/>
    <property type="match status" value="1"/>
</dbReference>
<feature type="transmembrane region" description="Helical" evidence="6">
    <location>
        <begin position="21"/>
        <end position="44"/>
    </location>
</feature>
<dbReference type="Pfam" id="PF12698">
    <property type="entry name" value="ABC2_membrane_3"/>
    <property type="match status" value="1"/>
</dbReference>
<evidence type="ECO:0000256" key="5">
    <source>
        <dbReference type="ARBA" id="ARBA00023136"/>
    </source>
</evidence>
<dbReference type="EMBL" id="CP137640">
    <property type="protein sequence ID" value="WVX79088.1"/>
    <property type="molecule type" value="Genomic_DNA"/>
</dbReference>